<sequence length="334" mass="36729">MNRDTPPTRVPRSRHCPLLIETIAADGSGGYRSESAQQEAADAFRRWEHQGRTVVGEIPEQGRRLLRTTFPQDRAAAQRAGADDVIARANKGDLQGRRELYARHAPFVIRLANKLDPNNPHNRNRPNPVIDADDLHQEAVVRMLALCKEGIFTDRVFLGTVGVNLRAAIDSDSSVAMDRQRRHEIIAACTQTADPVTGEDRPREAMAYARKTYGMSPGSFVIGYYIVRAPWVALDDDRTGGTAVAEALEDPTGEDAHRAVEDEDEHARRVRLVTAMLAVLTDRERAALTGYYGLGKAAQPKTLPEVALEMGVSKQRVAELVRAAVRKLKAAVGA</sequence>
<evidence type="ECO:0000259" key="1">
    <source>
        <dbReference type="Pfam" id="PF04545"/>
    </source>
</evidence>
<organism evidence="2 3">
    <name type="scientific">Longimycelium tulufanense</name>
    <dbReference type="NCBI Taxonomy" id="907463"/>
    <lineage>
        <taxon>Bacteria</taxon>
        <taxon>Bacillati</taxon>
        <taxon>Actinomycetota</taxon>
        <taxon>Actinomycetes</taxon>
        <taxon>Pseudonocardiales</taxon>
        <taxon>Pseudonocardiaceae</taxon>
        <taxon>Longimycelium</taxon>
    </lineage>
</organism>
<proteinExistence type="predicted"/>
<comment type="caution">
    <text evidence="2">The sequence shown here is derived from an EMBL/GenBank/DDBJ whole genome shotgun (WGS) entry which is preliminary data.</text>
</comment>
<name>A0A8J3C7A7_9PSEU</name>
<dbReference type="AlphaFoldDB" id="A0A8J3C7A7"/>
<reference evidence="2" key="1">
    <citation type="journal article" date="2014" name="Int. J. Syst. Evol. Microbiol.">
        <title>Complete genome sequence of Corynebacterium casei LMG S-19264T (=DSM 44701T), isolated from a smear-ripened cheese.</title>
        <authorList>
            <consortium name="US DOE Joint Genome Institute (JGI-PGF)"/>
            <person name="Walter F."/>
            <person name="Albersmeier A."/>
            <person name="Kalinowski J."/>
            <person name="Ruckert C."/>
        </authorList>
    </citation>
    <scope>NUCLEOTIDE SEQUENCE</scope>
    <source>
        <strain evidence="2">CGMCC 4.5737</strain>
    </source>
</reference>
<dbReference type="GO" id="GO:0003700">
    <property type="term" value="F:DNA-binding transcription factor activity"/>
    <property type="evidence" value="ECO:0007669"/>
    <property type="project" value="InterPro"/>
</dbReference>
<dbReference type="Gene3D" id="1.10.10.10">
    <property type="entry name" value="Winged helix-like DNA-binding domain superfamily/Winged helix DNA-binding domain"/>
    <property type="match status" value="1"/>
</dbReference>
<dbReference type="SUPFAM" id="SSF88659">
    <property type="entry name" value="Sigma3 and sigma4 domains of RNA polymerase sigma factors"/>
    <property type="match status" value="1"/>
</dbReference>
<dbReference type="Pfam" id="PF04545">
    <property type="entry name" value="Sigma70_r4"/>
    <property type="match status" value="1"/>
</dbReference>
<dbReference type="InterPro" id="IPR013324">
    <property type="entry name" value="RNA_pol_sigma_r3/r4-like"/>
</dbReference>
<feature type="domain" description="RNA polymerase sigma-70 region 4" evidence="1">
    <location>
        <begin position="277"/>
        <end position="329"/>
    </location>
</feature>
<accession>A0A8J3C7A7</accession>
<dbReference type="EMBL" id="BMMK01000006">
    <property type="protein sequence ID" value="GGM48232.1"/>
    <property type="molecule type" value="Genomic_DNA"/>
</dbReference>
<dbReference type="SUPFAM" id="SSF88946">
    <property type="entry name" value="Sigma2 domain of RNA polymerase sigma factors"/>
    <property type="match status" value="1"/>
</dbReference>
<dbReference type="GO" id="GO:0006352">
    <property type="term" value="P:DNA-templated transcription initiation"/>
    <property type="evidence" value="ECO:0007669"/>
    <property type="project" value="InterPro"/>
</dbReference>
<keyword evidence="3" id="KW-1185">Reference proteome</keyword>
<evidence type="ECO:0000313" key="2">
    <source>
        <dbReference type="EMBL" id="GGM48232.1"/>
    </source>
</evidence>
<gene>
    <name evidence="2" type="ORF">GCM10012275_19090</name>
</gene>
<evidence type="ECO:0000313" key="3">
    <source>
        <dbReference type="Proteomes" id="UP000637578"/>
    </source>
</evidence>
<protein>
    <recommendedName>
        <fullName evidence="1">RNA polymerase sigma-70 region 4 domain-containing protein</fullName>
    </recommendedName>
</protein>
<dbReference type="RefSeq" id="WP_189056027.1">
    <property type="nucleotide sequence ID" value="NZ_BMMK01000006.1"/>
</dbReference>
<dbReference type="InterPro" id="IPR007630">
    <property type="entry name" value="RNA_pol_sigma70_r4"/>
</dbReference>
<dbReference type="InterPro" id="IPR036388">
    <property type="entry name" value="WH-like_DNA-bd_sf"/>
</dbReference>
<dbReference type="CDD" id="cd06171">
    <property type="entry name" value="Sigma70_r4"/>
    <property type="match status" value="1"/>
</dbReference>
<dbReference type="Proteomes" id="UP000637578">
    <property type="component" value="Unassembled WGS sequence"/>
</dbReference>
<reference evidence="2" key="2">
    <citation type="submission" date="2020-09" db="EMBL/GenBank/DDBJ databases">
        <authorList>
            <person name="Sun Q."/>
            <person name="Zhou Y."/>
        </authorList>
    </citation>
    <scope>NUCLEOTIDE SEQUENCE</scope>
    <source>
        <strain evidence="2">CGMCC 4.5737</strain>
    </source>
</reference>
<dbReference type="InterPro" id="IPR013325">
    <property type="entry name" value="RNA_pol_sigma_r2"/>
</dbReference>